<feature type="compositionally biased region" description="Basic and acidic residues" evidence="2">
    <location>
        <begin position="196"/>
        <end position="208"/>
    </location>
</feature>
<protein>
    <submittedName>
        <fullName evidence="3">Uncharacterized protein</fullName>
    </submittedName>
</protein>
<evidence type="ECO:0000256" key="2">
    <source>
        <dbReference type="SAM" id="MobiDB-lite"/>
    </source>
</evidence>
<sequence length="581" mass="64266">MWLRPTFYSALDIWKRKKAAHEDRCFKNYLKAKQVDPLARLERFARPFKYPPFPNAQFSISDRLPDPEKGILSREYITNPLAPHICGVTLSPYEWCRETHHLISGLTKIEIYPPAAKPIAIKGTTSEPTKPAEDWVSDTERSPKKKKEKKGNARAKSSSTATLTSRKRNAVERTSDAEGPVTKIARTSQPQKKSKKTETSRKESRKTEAFMPNPATQSNMESARAILSNPAMLNRSISAGLPRVSSSQASTESTRVEYTPLGLELIPAPVSTSCPADISTMAVNSSDLVILKPESSLISPIKESFEEEGPFVVPTPEAGDLDFADDEFNLDSILSEAQEVFLTVVPVTTSGDLEIEKPFPPGDGQTLPTLPDHTAIVATVNKVLGCLNHSLEEIVASAEIKSQLLEATTFLNQHANSEASSLVSFIEDLYNSNVLLESSSVDLQVAKDDVLKHKKDMAKYGAAFSKVKPLVDTGVVKEQEVRSLEETQRLRVEELERELLLAKQNLSKTMARLVKIKATNHNLKNTLLGIEQKRASSSSKHAAAVKAVEEADAKHRQAVEASSRLNKRQEELKLAFRSFLN</sequence>
<evidence type="ECO:0000313" key="4">
    <source>
        <dbReference type="Proteomes" id="UP001341840"/>
    </source>
</evidence>
<keyword evidence="4" id="KW-1185">Reference proteome</keyword>
<proteinExistence type="predicted"/>
<feature type="compositionally biased region" description="Basic residues" evidence="2">
    <location>
        <begin position="143"/>
        <end position="153"/>
    </location>
</feature>
<name>A0ABU6TV41_9FABA</name>
<reference evidence="3 4" key="1">
    <citation type="journal article" date="2023" name="Plants (Basel)">
        <title>Bridging the Gap: Combining Genomics and Transcriptomics Approaches to Understand Stylosanthes scabra, an Orphan Legume from the Brazilian Caatinga.</title>
        <authorList>
            <person name="Ferreira-Neto J.R.C."/>
            <person name="da Silva M.D."/>
            <person name="Binneck E."/>
            <person name="de Melo N.F."/>
            <person name="da Silva R.H."/>
            <person name="de Melo A.L.T.M."/>
            <person name="Pandolfi V."/>
            <person name="Bustamante F.O."/>
            <person name="Brasileiro-Vidal A.C."/>
            <person name="Benko-Iseppon A.M."/>
        </authorList>
    </citation>
    <scope>NUCLEOTIDE SEQUENCE [LARGE SCALE GENOMIC DNA]</scope>
    <source>
        <tissue evidence="3">Leaves</tissue>
    </source>
</reference>
<accession>A0ABU6TV41</accession>
<feature type="compositionally biased region" description="Basic and acidic residues" evidence="2">
    <location>
        <begin position="130"/>
        <end position="142"/>
    </location>
</feature>
<organism evidence="3 4">
    <name type="scientific">Stylosanthes scabra</name>
    <dbReference type="NCBI Taxonomy" id="79078"/>
    <lineage>
        <taxon>Eukaryota</taxon>
        <taxon>Viridiplantae</taxon>
        <taxon>Streptophyta</taxon>
        <taxon>Embryophyta</taxon>
        <taxon>Tracheophyta</taxon>
        <taxon>Spermatophyta</taxon>
        <taxon>Magnoliopsida</taxon>
        <taxon>eudicotyledons</taxon>
        <taxon>Gunneridae</taxon>
        <taxon>Pentapetalae</taxon>
        <taxon>rosids</taxon>
        <taxon>fabids</taxon>
        <taxon>Fabales</taxon>
        <taxon>Fabaceae</taxon>
        <taxon>Papilionoideae</taxon>
        <taxon>50 kb inversion clade</taxon>
        <taxon>dalbergioids sensu lato</taxon>
        <taxon>Dalbergieae</taxon>
        <taxon>Pterocarpus clade</taxon>
        <taxon>Stylosanthes</taxon>
    </lineage>
</organism>
<feature type="region of interest" description="Disordered" evidence="2">
    <location>
        <begin position="120"/>
        <end position="218"/>
    </location>
</feature>
<feature type="compositionally biased region" description="Polar residues" evidence="2">
    <location>
        <begin position="155"/>
        <end position="164"/>
    </location>
</feature>
<feature type="coiled-coil region" evidence="1">
    <location>
        <begin position="485"/>
        <end position="512"/>
    </location>
</feature>
<evidence type="ECO:0000256" key="1">
    <source>
        <dbReference type="SAM" id="Coils"/>
    </source>
</evidence>
<dbReference type="EMBL" id="JASCZI010092105">
    <property type="protein sequence ID" value="MED6151868.1"/>
    <property type="molecule type" value="Genomic_DNA"/>
</dbReference>
<keyword evidence="1" id="KW-0175">Coiled coil</keyword>
<gene>
    <name evidence="3" type="ORF">PIB30_086498</name>
</gene>
<evidence type="ECO:0000313" key="3">
    <source>
        <dbReference type="EMBL" id="MED6151868.1"/>
    </source>
</evidence>
<dbReference type="Proteomes" id="UP001341840">
    <property type="component" value="Unassembled WGS sequence"/>
</dbReference>
<comment type="caution">
    <text evidence="3">The sequence shown here is derived from an EMBL/GenBank/DDBJ whole genome shotgun (WGS) entry which is preliminary data.</text>
</comment>